<dbReference type="GeneTree" id="ENSGT00390000008285"/>
<reference evidence="1" key="3">
    <citation type="submission" date="2025-09" db="UniProtKB">
        <authorList>
            <consortium name="Ensembl"/>
        </authorList>
    </citation>
    <scope>IDENTIFICATION</scope>
</reference>
<dbReference type="PANTHER" id="PTHR31408:SF2">
    <property type="entry name" value="PROTEIN SPO16 HOMOLOG"/>
    <property type="match status" value="1"/>
</dbReference>
<evidence type="ECO:0000313" key="2">
    <source>
        <dbReference type="Proteomes" id="UP000694620"/>
    </source>
</evidence>
<dbReference type="GO" id="GO:0007130">
    <property type="term" value="P:synaptonemal complex assembly"/>
    <property type="evidence" value="ECO:0007669"/>
    <property type="project" value="InterPro"/>
</dbReference>
<dbReference type="AlphaFoldDB" id="A0A8C4TDV8"/>
<reference evidence="1" key="1">
    <citation type="submission" date="2021-06" db="EMBL/GenBank/DDBJ databases">
        <authorList>
            <consortium name="Wellcome Sanger Institute Data Sharing"/>
        </authorList>
    </citation>
    <scope>NUCLEOTIDE SEQUENCE [LARGE SCALE GENOMIC DNA]</scope>
</reference>
<dbReference type="PANTHER" id="PTHR31408">
    <property type="entry name" value="HYPOTHETICAL PROTEIN LOC689986"/>
    <property type="match status" value="1"/>
</dbReference>
<proteinExistence type="predicted"/>
<evidence type="ECO:0000313" key="1">
    <source>
        <dbReference type="Ensembl" id="ENSECRP00000027909.1"/>
    </source>
</evidence>
<dbReference type="Ensembl" id="ENSECRT00000028494.1">
    <property type="protein sequence ID" value="ENSECRP00000027909.1"/>
    <property type="gene ID" value="ENSECRG00000018866.1"/>
</dbReference>
<dbReference type="Proteomes" id="UP000694620">
    <property type="component" value="Chromosome 10"/>
</dbReference>
<dbReference type="Pfam" id="PF15162">
    <property type="entry name" value="SCRE"/>
    <property type="match status" value="1"/>
</dbReference>
<accession>A0A8C4TDV8</accession>
<name>A0A8C4TDV8_ERPCA</name>
<sequence length="166" mass="18862">HSLAGAVLLAIGNHEVAYLLSNQQHRIRYSECVEAGSVIFPLSGVAFMIIDTMEFSDMREEAGVFEKIEKFLHVHRNSFLLLVASLYGEKEWKVLSTIQQRFLGSSLRILPVHNSTEITRSMTTIAQVTSKPSIDSVRDRISLARAHIIDQSPMWEVLRKMQFDCE</sequence>
<organism evidence="1 2">
    <name type="scientific">Erpetoichthys calabaricus</name>
    <name type="common">Rope fish</name>
    <name type="synonym">Calamoichthys calabaricus</name>
    <dbReference type="NCBI Taxonomy" id="27687"/>
    <lineage>
        <taxon>Eukaryota</taxon>
        <taxon>Metazoa</taxon>
        <taxon>Chordata</taxon>
        <taxon>Craniata</taxon>
        <taxon>Vertebrata</taxon>
        <taxon>Euteleostomi</taxon>
        <taxon>Actinopterygii</taxon>
        <taxon>Polypteriformes</taxon>
        <taxon>Polypteridae</taxon>
        <taxon>Erpetoichthys</taxon>
    </lineage>
</organism>
<gene>
    <name evidence="1" type="primary">C1orf146</name>
</gene>
<protein>
    <submittedName>
        <fullName evidence="1">Chromosome 1 open reading frame 146</fullName>
    </submittedName>
</protein>
<keyword evidence="2" id="KW-1185">Reference proteome</keyword>
<reference evidence="1" key="2">
    <citation type="submission" date="2025-08" db="UniProtKB">
        <authorList>
            <consortium name="Ensembl"/>
        </authorList>
    </citation>
    <scope>IDENTIFICATION</scope>
</reference>
<dbReference type="GO" id="GO:0007131">
    <property type="term" value="P:reciprocal meiotic recombination"/>
    <property type="evidence" value="ECO:0007669"/>
    <property type="project" value="TreeGrafter"/>
</dbReference>
<dbReference type="GO" id="GO:0005694">
    <property type="term" value="C:chromosome"/>
    <property type="evidence" value="ECO:0007669"/>
    <property type="project" value="TreeGrafter"/>
</dbReference>
<dbReference type="InterPro" id="IPR027857">
    <property type="entry name" value="SCRE"/>
</dbReference>